<evidence type="ECO:0000313" key="3">
    <source>
        <dbReference type="EMBL" id="KAK8847097.1"/>
    </source>
</evidence>
<dbReference type="Proteomes" id="UP001470230">
    <property type="component" value="Unassembled WGS sequence"/>
</dbReference>
<feature type="signal peptide" evidence="1">
    <location>
        <begin position="1"/>
        <end position="22"/>
    </location>
</feature>
<dbReference type="InterPro" id="IPR000909">
    <property type="entry name" value="PLipase_C_PInositol-sp_X_dom"/>
</dbReference>
<feature type="domain" description="Phosphatidylinositol-specific phospholipase C X" evidence="2">
    <location>
        <begin position="70"/>
        <end position="211"/>
    </location>
</feature>
<comment type="caution">
    <text evidence="3">The sequence shown here is derived from an EMBL/GenBank/DDBJ whole genome shotgun (WGS) entry which is preliminary data.</text>
</comment>
<dbReference type="Pfam" id="PF00388">
    <property type="entry name" value="PI-PLC-X"/>
    <property type="match status" value="1"/>
</dbReference>
<dbReference type="PROSITE" id="PS50007">
    <property type="entry name" value="PIPLC_X_DOMAIN"/>
    <property type="match status" value="1"/>
</dbReference>
<name>A0ABR2HJ28_9EUKA</name>
<evidence type="ECO:0000259" key="2">
    <source>
        <dbReference type="SMART" id="SM00148"/>
    </source>
</evidence>
<dbReference type="PANTHER" id="PTHR13593">
    <property type="match status" value="1"/>
</dbReference>
<accession>A0ABR2HJ28</accession>
<gene>
    <name evidence="3" type="ORF">M9Y10_019677</name>
</gene>
<organism evidence="3 4">
    <name type="scientific">Tritrichomonas musculus</name>
    <dbReference type="NCBI Taxonomy" id="1915356"/>
    <lineage>
        <taxon>Eukaryota</taxon>
        <taxon>Metamonada</taxon>
        <taxon>Parabasalia</taxon>
        <taxon>Tritrichomonadida</taxon>
        <taxon>Tritrichomonadidae</taxon>
        <taxon>Tritrichomonas</taxon>
    </lineage>
</organism>
<dbReference type="SUPFAM" id="SSF51695">
    <property type="entry name" value="PLC-like phosphodiesterases"/>
    <property type="match status" value="1"/>
</dbReference>
<sequence length="338" mass="39272">MKSSIFILLSLFFYSSFSKSSAFDDIRTREEITSLKYYEYRLTQKNQAPRPRKEHKPKSNFDSSNWLKSVDGNKKIFSLSIPGTHESCARVGGPLVQCQDWSIEEQLNNGVRYLDIRCRHINDCFMIHHGSVYQQLSFGTGVRDVCINFLKAHPTEFIFMQIKEEYEAVENTRSFEETMKTYINSLEQFYFLDEISPTLDQVRGKIVILRRFSSTINPMGNYLQFQDNTIFTSTTTITARIQDCYNVPTLFDRGNKWNHVLSLLNEALINTDNNKLFVNFGSGSSAFCYPWSVCDYITPLIGNYLEHAQPNAFVGVIMFDYINSNYNNLVEILVRRNY</sequence>
<feature type="chain" id="PRO_5045122719" description="Phosphatidylinositol-specific phospholipase C X domain-containing protein" evidence="1">
    <location>
        <begin position="23"/>
        <end position="338"/>
    </location>
</feature>
<dbReference type="InterPro" id="IPR017946">
    <property type="entry name" value="PLC-like_Pdiesterase_TIM-brl"/>
</dbReference>
<dbReference type="CDD" id="cd08586">
    <property type="entry name" value="PI-PLCc_BcPLC_like"/>
    <property type="match status" value="1"/>
</dbReference>
<keyword evidence="4" id="KW-1185">Reference proteome</keyword>
<proteinExistence type="predicted"/>
<reference evidence="3 4" key="1">
    <citation type="submission" date="2024-04" db="EMBL/GenBank/DDBJ databases">
        <title>Tritrichomonas musculus Genome.</title>
        <authorList>
            <person name="Alves-Ferreira E."/>
            <person name="Grigg M."/>
            <person name="Lorenzi H."/>
            <person name="Galac M."/>
        </authorList>
    </citation>
    <scope>NUCLEOTIDE SEQUENCE [LARGE SCALE GENOMIC DNA]</scope>
    <source>
        <strain evidence="3 4">EAF2021</strain>
    </source>
</reference>
<dbReference type="PANTHER" id="PTHR13593:SF113">
    <property type="entry name" value="SI:DKEY-266F7.9"/>
    <property type="match status" value="1"/>
</dbReference>
<dbReference type="EMBL" id="JAPFFF010000028">
    <property type="protein sequence ID" value="KAK8847097.1"/>
    <property type="molecule type" value="Genomic_DNA"/>
</dbReference>
<dbReference type="InterPro" id="IPR051057">
    <property type="entry name" value="PI-PLC_domain"/>
</dbReference>
<protein>
    <recommendedName>
        <fullName evidence="2">Phosphatidylinositol-specific phospholipase C X domain-containing protein</fullName>
    </recommendedName>
</protein>
<evidence type="ECO:0000256" key="1">
    <source>
        <dbReference type="SAM" id="SignalP"/>
    </source>
</evidence>
<keyword evidence="1" id="KW-0732">Signal</keyword>
<dbReference type="Gene3D" id="3.20.20.190">
    <property type="entry name" value="Phosphatidylinositol (PI) phosphodiesterase"/>
    <property type="match status" value="1"/>
</dbReference>
<dbReference type="SMART" id="SM00148">
    <property type="entry name" value="PLCXc"/>
    <property type="match status" value="1"/>
</dbReference>
<evidence type="ECO:0000313" key="4">
    <source>
        <dbReference type="Proteomes" id="UP001470230"/>
    </source>
</evidence>